<evidence type="ECO:0000313" key="10">
    <source>
        <dbReference type="EMBL" id="SDM87726.1"/>
    </source>
</evidence>
<keyword evidence="4 8" id="KW-1133">Transmembrane helix</keyword>
<feature type="transmembrane region" description="Helical" evidence="8">
    <location>
        <begin position="78"/>
        <end position="99"/>
    </location>
</feature>
<evidence type="ECO:0000256" key="8">
    <source>
        <dbReference type="SAM" id="Phobius"/>
    </source>
</evidence>
<keyword evidence="7" id="KW-0407">Ion channel</keyword>
<sequence length="111" mass="12019">MVGLLLQTYRLVRAVVLLVRRPEGRALALLVVVQLVGGTVFYTLNEGWSWLDSLYVSVTTLATVGLGDLAPATDAGKLFTIVFIFTGVGLLATFISMLAQQLRPAPERDRG</sequence>
<evidence type="ECO:0000256" key="3">
    <source>
        <dbReference type="ARBA" id="ARBA00022692"/>
    </source>
</evidence>
<evidence type="ECO:0000256" key="5">
    <source>
        <dbReference type="ARBA" id="ARBA00023065"/>
    </source>
</evidence>
<dbReference type="InterPro" id="IPR003280">
    <property type="entry name" value="2pore_dom_K_chnl"/>
</dbReference>
<dbReference type="GO" id="GO:0030322">
    <property type="term" value="P:stabilization of membrane potential"/>
    <property type="evidence" value="ECO:0007669"/>
    <property type="project" value="TreeGrafter"/>
</dbReference>
<dbReference type="InterPro" id="IPR013099">
    <property type="entry name" value="K_chnl_dom"/>
</dbReference>
<dbReference type="Pfam" id="PF07885">
    <property type="entry name" value="Ion_trans_2"/>
    <property type="match status" value="1"/>
</dbReference>
<organism evidence="10 11">
    <name type="scientific">Geodermatophilus siccatus</name>
    <dbReference type="NCBI Taxonomy" id="1137991"/>
    <lineage>
        <taxon>Bacteria</taxon>
        <taxon>Bacillati</taxon>
        <taxon>Actinomycetota</taxon>
        <taxon>Actinomycetes</taxon>
        <taxon>Geodermatophilales</taxon>
        <taxon>Geodermatophilaceae</taxon>
        <taxon>Geodermatophilus</taxon>
    </lineage>
</organism>
<keyword evidence="11" id="KW-1185">Reference proteome</keyword>
<dbReference type="RefSeq" id="WP_091221301.1">
    <property type="nucleotide sequence ID" value="NZ_FNHE01000009.1"/>
</dbReference>
<evidence type="ECO:0000256" key="4">
    <source>
        <dbReference type="ARBA" id="ARBA00022989"/>
    </source>
</evidence>
<name>A0A1G9WU78_9ACTN</name>
<dbReference type="GO" id="GO:0022841">
    <property type="term" value="F:potassium ion leak channel activity"/>
    <property type="evidence" value="ECO:0007669"/>
    <property type="project" value="TreeGrafter"/>
</dbReference>
<keyword evidence="6 8" id="KW-0472">Membrane</keyword>
<dbReference type="GO" id="GO:0015271">
    <property type="term" value="F:outward rectifier potassium channel activity"/>
    <property type="evidence" value="ECO:0007669"/>
    <property type="project" value="TreeGrafter"/>
</dbReference>
<dbReference type="GO" id="GO:0005886">
    <property type="term" value="C:plasma membrane"/>
    <property type="evidence" value="ECO:0007669"/>
    <property type="project" value="TreeGrafter"/>
</dbReference>
<evidence type="ECO:0000256" key="1">
    <source>
        <dbReference type="ARBA" id="ARBA00004141"/>
    </source>
</evidence>
<feature type="transmembrane region" description="Helical" evidence="8">
    <location>
        <begin position="26"/>
        <end position="44"/>
    </location>
</feature>
<dbReference type="EMBL" id="FNHE01000009">
    <property type="protein sequence ID" value="SDM87726.1"/>
    <property type="molecule type" value="Genomic_DNA"/>
</dbReference>
<evidence type="ECO:0000313" key="11">
    <source>
        <dbReference type="Proteomes" id="UP000198680"/>
    </source>
</evidence>
<dbReference type="SUPFAM" id="SSF81324">
    <property type="entry name" value="Voltage-gated potassium channels"/>
    <property type="match status" value="1"/>
</dbReference>
<protein>
    <submittedName>
        <fullName evidence="10">Ion channel</fullName>
    </submittedName>
</protein>
<reference evidence="11" key="1">
    <citation type="submission" date="2016-10" db="EMBL/GenBank/DDBJ databases">
        <authorList>
            <person name="Varghese N."/>
            <person name="Submissions S."/>
        </authorList>
    </citation>
    <scope>NUCLEOTIDE SEQUENCE [LARGE SCALE GENOMIC DNA]</scope>
    <source>
        <strain evidence="11">DSM 45419</strain>
    </source>
</reference>
<evidence type="ECO:0000259" key="9">
    <source>
        <dbReference type="Pfam" id="PF07885"/>
    </source>
</evidence>
<feature type="domain" description="Potassium channel" evidence="9">
    <location>
        <begin position="30"/>
        <end position="102"/>
    </location>
</feature>
<accession>A0A1G9WU78</accession>
<dbReference type="PANTHER" id="PTHR11003:SF291">
    <property type="entry name" value="IP11374P"/>
    <property type="match status" value="1"/>
</dbReference>
<keyword evidence="2" id="KW-0813">Transport</keyword>
<keyword evidence="5" id="KW-0406">Ion transport</keyword>
<evidence type="ECO:0000256" key="7">
    <source>
        <dbReference type="ARBA" id="ARBA00023303"/>
    </source>
</evidence>
<gene>
    <name evidence="10" type="ORF">SAMN05660642_03525</name>
</gene>
<evidence type="ECO:0000256" key="2">
    <source>
        <dbReference type="ARBA" id="ARBA00022448"/>
    </source>
</evidence>
<comment type="subcellular location">
    <subcellularLocation>
        <location evidence="1">Membrane</location>
        <topology evidence="1">Multi-pass membrane protein</topology>
    </subcellularLocation>
</comment>
<dbReference type="STRING" id="1137991.SAMN05660642_03525"/>
<dbReference type="PANTHER" id="PTHR11003">
    <property type="entry name" value="POTASSIUM CHANNEL, SUBFAMILY K"/>
    <property type="match status" value="1"/>
</dbReference>
<dbReference type="AlphaFoldDB" id="A0A1G9WU78"/>
<keyword evidence="3 8" id="KW-0812">Transmembrane</keyword>
<dbReference type="Proteomes" id="UP000198680">
    <property type="component" value="Unassembled WGS sequence"/>
</dbReference>
<proteinExistence type="predicted"/>
<dbReference type="Gene3D" id="1.10.287.70">
    <property type="match status" value="1"/>
</dbReference>
<dbReference type="OrthoDB" id="9799090at2"/>
<evidence type="ECO:0000256" key="6">
    <source>
        <dbReference type="ARBA" id="ARBA00023136"/>
    </source>
</evidence>